<organism evidence="1 2">
    <name type="scientific">Spirosoma taeanense</name>
    <dbReference type="NCBI Taxonomy" id="2735870"/>
    <lineage>
        <taxon>Bacteria</taxon>
        <taxon>Pseudomonadati</taxon>
        <taxon>Bacteroidota</taxon>
        <taxon>Cytophagia</taxon>
        <taxon>Cytophagales</taxon>
        <taxon>Cytophagaceae</taxon>
        <taxon>Spirosoma</taxon>
    </lineage>
</organism>
<sequence>MHIGNYIALAHHSEQELTKAFRQVAEHHKDEPDIEQICQLLATWSEKHVNELKTFIERYSEENSNEPERLTQSLFEEPRSGGGALLRDLHDLWLMANEAELCWIVLSQAAQGLHDKKLEAACARFRDDTKRQLAFLLTRIKVAAPQTLIAAD</sequence>
<dbReference type="AlphaFoldDB" id="A0A6M5Y8J4"/>
<evidence type="ECO:0000313" key="2">
    <source>
        <dbReference type="Proteomes" id="UP000502756"/>
    </source>
</evidence>
<name>A0A6M5Y8J4_9BACT</name>
<protein>
    <submittedName>
        <fullName evidence="1">Molybdopterin oxidoreductase</fullName>
    </submittedName>
</protein>
<dbReference type="EMBL" id="CP053435">
    <property type="protein sequence ID" value="QJW89503.1"/>
    <property type="molecule type" value="Genomic_DNA"/>
</dbReference>
<proteinExistence type="predicted"/>
<accession>A0A6M5Y8J4</accession>
<dbReference type="SUPFAM" id="SSF47240">
    <property type="entry name" value="Ferritin-like"/>
    <property type="match status" value="1"/>
</dbReference>
<dbReference type="RefSeq" id="WP_171739342.1">
    <property type="nucleotide sequence ID" value="NZ_CP053435.1"/>
</dbReference>
<evidence type="ECO:0000313" key="1">
    <source>
        <dbReference type="EMBL" id="QJW89503.1"/>
    </source>
</evidence>
<dbReference type="InterPro" id="IPR012347">
    <property type="entry name" value="Ferritin-like"/>
</dbReference>
<dbReference type="Gene3D" id="1.20.1260.10">
    <property type="match status" value="1"/>
</dbReference>
<dbReference type="Proteomes" id="UP000502756">
    <property type="component" value="Chromosome"/>
</dbReference>
<dbReference type="InterPro" id="IPR009078">
    <property type="entry name" value="Ferritin-like_SF"/>
</dbReference>
<dbReference type="KEGG" id="stae:HNV11_08985"/>
<reference evidence="1 2" key="1">
    <citation type="submission" date="2020-05" db="EMBL/GenBank/DDBJ databases">
        <title>Genome sequencing of Spirosoma sp. TS118.</title>
        <authorList>
            <person name="Lee J.-H."/>
            <person name="Jeong S."/>
            <person name="Zhao L."/>
            <person name="Jung J.-H."/>
            <person name="Kim M.-K."/>
            <person name="Lim S."/>
        </authorList>
    </citation>
    <scope>NUCLEOTIDE SEQUENCE [LARGE SCALE GENOMIC DNA]</scope>
    <source>
        <strain evidence="1 2">TS118</strain>
    </source>
</reference>
<gene>
    <name evidence="1" type="ORF">HNV11_08985</name>
</gene>
<keyword evidence="2" id="KW-1185">Reference proteome</keyword>